<keyword evidence="2" id="KW-0732">Signal</keyword>
<proteinExistence type="predicted"/>
<sequence>MHPIPSFKTILLAFITFARCASASASNECPANQEISCESLRSSSGYTYTVPPGIPCAGNCEQGWYFQNGTFIVDSTPNASGGRLPIVVHVTPQNLTIRVCENLQWQLDCKCKCLINYTATDLKHSAARDPFPKNNTSGEEHDGNHKGNVKGNSLAFKSLMLFLP</sequence>
<name>A0A7J6C7Y3_9TELE</name>
<evidence type="ECO:0000256" key="2">
    <source>
        <dbReference type="SAM" id="SignalP"/>
    </source>
</evidence>
<reference evidence="3 4" key="1">
    <citation type="submission" date="2020-04" db="EMBL/GenBank/DDBJ databases">
        <title>Chromosome-level genome assembly of a cyprinid fish Onychostoma macrolepis by integration of Nanopore Sequencing, Bionano and Hi-C technology.</title>
        <authorList>
            <person name="Wang D."/>
        </authorList>
    </citation>
    <scope>NUCLEOTIDE SEQUENCE [LARGE SCALE GENOMIC DNA]</scope>
    <source>
        <strain evidence="3">SWU-2019</strain>
        <tissue evidence="3">Muscle</tissue>
    </source>
</reference>
<organism evidence="3 4">
    <name type="scientific">Onychostoma macrolepis</name>
    <dbReference type="NCBI Taxonomy" id="369639"/>
    <lineage>
        <taxon>Eukaryota</taxon>
        <taxon>Metazoa</taxon>
        <taxon>Chordata</taxon>
        <taxon>Craniata</taxon>
        <taxon>Vertebrata</taxon>
        <taxon>Euteleostomi</taxon>
        <taxon>Actinopterygii</taxon>
        <taxon>Neopterygii</taxon>
        <taxon>Teleostei</taxon>
        <taxon>Ostariophysi</taxon>
        <taxon>Cypriniformes</taxon>
        <taxon>Cyprinidae</taxon>
        <taxon>Acrossocheilinae</taxon>
        <taxon>Onychostoma</taxon>
    </lineage>
</organism>
<evidence type="ECO:0000256" key="1">
    <source>
        <dbReference type="SAM" id="MobiDB-lite"/>
    </source>
</evidence>
<evidence type="ECO:0000313" key="3">
    <source>
        <dbReference type="EMBL" id="KAF4103286.1"/>
    </source>
</evidence>
<feature type="chain" id="PRO_5029487959" evidence="2">
    <location>
        <begin position="24"/>
        <end position="164"/>
    </location>
</feature>
<protein>
    <submittedName>
        <fullName evidence="3">Uncharacterized protein</fullName>
    </submittedName>
</protein>
<gene>
    <name evidence="3" type="ORF">G5714_016169</name>
</gene>
<keyword evidence="4" id="KW-1185">Reference proteome</keyword>
<evidence type="ECO:0000313" key="4">
    <source>
        <dbReference type="Proteomes" id="UP000579812"/>
    </source>
</evidence>
<dbReference type="EMBL" id="JAAMOB010000016">
    <property type="protein sequence ID" value="KAF4103286.1"/>
    <property type="molecule type" value="Genomic_DNA"/>
</dbReference>
<dbReference type="Proteomes" id="UP000579812">
    <property type="component" value="Unassembled WGS sequence"/>
</dbReference>
<comment type="caution">
    <text evidence="3">The sequence shown here is derived from an EMBL/GenBank/DDBJ whole genome shotgun (WGS) entry which is preliminary data.</text>
</comment>
<dbReference type="AlphaFoldDB" id="A0A7J6C7Y3"/>
<feature type="signal peptide" evidence="2">
    <location>
        <begin position="1"/>
        <end position="23"/>
    </location>
</feature>
<accession>A0A7J6C7Y3</accession>
<feature type="region of interest" description="Disordered" evidence="1">
    <location>
        <begin position="126"/>
        <end position="150"/>
    </location>
</feature>